<evidence type="ECO:0000313" key="22">
    <source>
        <dbReference type="Proteomes" id="UP000887569"/>
    </source>
</evidence>
<dbReference type="GO" id="GO:0005634">
    <property type="term" value="C:nucleus"/>
    <property type="evidence" value="ECO:0007669"/>
    <property type="project" value="UniProtKB-SubCell"/>
</dbReference>
<organism evidence="22 23">
    <name type="scientific">Parascaris univalens</name>
    <name type="common">Nematode worm</name>
    <dbReference type="NCBI Taxonomy" id="6257"/>
    <lineage>
        <taxon>Eukaryota</taxon>
        <taxon>Metazoa</taxon>
        <taxon>Ecdysozoa</taxon>
        <taxon>Nematoda</taxon>
        <taxon>Chromadorea</taxon>
        <taxon>Rhabditida</taxon>
        <taxon>Spirurina</taxon>
        <taxon>Ascaridomorpha</taxon>
        <taxon>Ascaridoidea</taxon>
        <taxon>Ascarididae</taxon>
        <taxon>Parascaris</taxon>
    </lineage>
</organism>
<dbReference type="SUPFAM" id="SSF90229">
    <property type="entry name" value="CCCH zinc finger"/>
    <property type="match status" value="1"/>
</dbReference>
<dbReference type="InterPro" id="IPR036855">
    <property type="entry name" value="Znf_CCCH_sf"/>
</dbReference>
<keyword evidence="9 20" id="KW-0863">Zinc-finger</keyword>
<evidence type="ECO:0000256" key="11">
    <source>
        <dbReference type="ARBA" id="ARBA00022833"/>
    </source>
</evidence>
<keyword evidence="10" id="KW-0509">mRNA transport</keyword>
<proteinExistence type="predicted"/>
<dbReference type="Gene3D" id="4.10.1000.10">
    <property type="entry name" value="Zinc finger, CCCH-type"/>
    <property type="match status" value="1"/>
</dbReference>
<dbReference type="Pfam" id="PF00642">
    <property type="entry name" value="zf-CCCH"/>
    <property type="match status" value="1"/>
</dbReference>
<sequence length="213" mass="24282">MKDQSATHGGILTFLSDVPCTGHSRGRHYCSVRFRNVWTRLSAIDAQTALFNVYVVFKAHPKYKTQLCNKFVMLGRCPYGSRCNFIHRRPSELIDMQQGNRLKVGAEVERTTMAMRAVSDTIGRCHQISPSLSGVVPSNQVSREGSYGAYGEGQKGAHLSEQLVGFRSEKHQTAAFFTGTRKTDNCRHLRRKEERERWWRGNRSICKFHGNTR</sequence>
<dbReference type="GO" id="GO:1990904">
    <property type="term" value="C:ribonucleoprotein complex"/>
    <property type="evidence" value="ECO:0007669"/>
    <property type="project" value="UniProtKB-KW"/>
</dbReference>
<keyword evidence="14" id="KW-0238">DNA-binding</keyword>
<evidence type="ECO:0000256" key="17">
    <source>
        <dbReference type="ARBA" id="ARBA00040871"/>
    </source>
</evidence>
<dbReference type="InterPro" id="IPR000571">
    <property type="entry name" value="Znf_CCCH"/>
</dbReference>
<evidence type="ECO:0000256" key="19">
    <source>
        <dbReference type="ARBA" id="ARBA00043255"/>
    </source>
</evidence>
<dbReference type="GO" id="GO:0008270">
    <property type="term" value="F:zinc ion binding"/>
    <property type="evidence" value="ECO:0007669"/>
    <property type="project" value="UniProtKB-KW"/>
</dbReference>
<evidence type="ECO:0000256" key="14">
    <source>
        <dbReference type="ARBA" id="ARBA00023125"/>
    </source>
</evidence>
<evidence type="ECO:0000256" key="4">
    <source>
        <dbReference type="ARBA" id="ARBA00022448"/>
    </source>
</evidence>
<feature type="zinc finger region" description="C3H1-type" evidence="20">
    <location>
        <begin position="62"/>
        <end position="90"/>
    </location>
</feature>
<keyword evidence="5" id="KW-0963">Cytoplasm</keyword>
<name>A0A915A3S2_PARUN</name>
<dbReference type="FunFam" id="4.10.1000.10:FF:000018">
    <property type="entry name" value="Zinc finger protein"/>
    <property type="match status" value="1"/>
</dbReference>
<keyword evidence="22" id="KW-1185">Reference proteome</keyword>
<evidence type="ECO:0000256" key="15">
    <source>
        <dbReference type="ARBA" id="ARBA00023242"/>
    </source>
</evidence>
<dbReference type="GO" id="GO:0003729">
    <property type="term" value="F:mRNA binding"/>
    <property type="evidence" value="ECO:0007669"/>
    <property type="project" value="InterPro"/>
</dbReference>
<evidence type="ECO:0000256" key="5">
    <source>
        <dbReference type="ARBA" id="ARBA00022490"/>
    </source>
</evidence>
<dbReference type="Proteomes" id="UP000887569">
    <property type="component" value="Unplaced"/>
</dbReference>
<keyword evidence="11 20" id="KW-0862">Zinc</keyword>
<evidence type="ECO:0000256" key="7">
    <source>
        <dbReference type="ARBA" id="ARBA00022723"/>
    </source>
</evidence>
<evidence type="ECO:0000256" key="10">
    <source>
        <dbReference type="ARBA" id="ARBA00022816"/>
    </source>
</evidence>
<dbReference type="GO" id="GO:0000932">
    <property type="term" value="C:P-body"/>
    <property type="evidence" value="ECO:0007669"/>
    <property type="project" value="UniProtKB-SubCell"/>
</dbReference>
<dbReference type="PANTHER" id="PTHR12547">
    <property type="entry name" value="CCCH ZINC FINGER/TIS11-RELATED"/>
    <property type="match status" value="1"/>
</dbReference>
<keyword evidence="7 20" id="KW-0479">Metal-binding</keyword>
<keyword evidence="12" id="KW-0271">Exosome</keyword>
<dbReference type="AlphaFoldDB" id="A0A915A3S2"/>
<keyword evidence="8" id="KW-0677">Repeat</keyword>
<evidence type="ECO:0000256" key="16">
    <source>
        <dbReference type="ARBA" id="ARBA00023274"/>
    </source>
</evidence>
<evidence type="ECO:0000256" key="1">
    <source>
        <dbReference type="ARBA" id="ARBA00004123"/>
    </source>
</evidence>
<evidence type="ECO:0000256" key="6">
    <source>
        <dbReference type="ARBA" id="ARBA00022553"/>
    </source>
</evidence>
<evidence type="ECO:0000256" key="13">
    <source>
        <dbReference type="ARBA" id="ARBA00022843"/>
    </source>
</evidence>
<protein>
    <recommendedName>
        <fullName evidence="17">mRNA decay activator protein ZFP36</fullName>
    </recommendedName>
    <alternativeName>
        <fullName evidence="19">Tristetraprolin</fullName>
    </alternativeName>
    <alternativeName>
        <fullName evidence="18">Zinc finger protein 36</fullName>
    </alternativeName>
</protein>
<dbReference type="GO" id="GO:0000178">
    <property type="term" value="C:exosome (RNase complex)"/>
    <property type="evidence" value="ECO:0007669"/>
    <property type="project" value="UniProtKB-KW"/>
</dbReference>
<evidence type="ECO:0000256" key="20">
    <source>
        <dbReference type="PROSITE-ProRule" id="PRU00723"/>
    </source>
</evidence>
<keyword evidence="4" id="KW-0813">Transport</keyword>
<dbReference type="GO" id="GO:0051028">
    <property type="term" value="P:mRNA transport"/>
    <property type="evidence" value="ECO:0007669"/>
    <property type="project" value="UniProtKB-KW"/>
</dbReference>
<evidence type="ECO:0000256" key="18">
    <source>
        <dbReference type="ARBA" id="ARBA00042855"/>
    </source>
</evidence>
<keyword evidence="16" id="KW-0687">Ribonucleoprotein</keyword>
<dbReference type="PROSITE" id="PS50103">
    <property type="entry name" value="ZF_C3H1"/>
    <property type="match status" value="1"/>
</dbReference>
<evidence type="ECO:0000259" key="21">
    <source>
        <dbReference type="PROSITE" id="PS50103"/>
    </source>
</evidence>
<evidence type="ECO:0000313" key="23">
    <source>
        <dbReference type="WBParaSite" id="PgE182_g003_t01"/>
    </source>
</evidence>
<evidence type="ECO:0000256" key="8">
    <source>
        <dbReference type="ARBA" id="ARBA00022737"/>
    </source>
</evidence>
<comment type="subcellular location">
    <subcellularLocation>
        <location evidence="2">Cytoplasm</location>
        <location evidence="2">P-body</location>
    </subcellularLocation>
    <subcellularLocation>
        <location evidence="3">Cytoplasmic granule</location>
    </subcellularLocation>
    <subcellularLocation>
        <location evidence="1">Nucleus</location>
    </subcellularLocation>
</comment>
<keyword evidence="13" id="KW-0832">Ubl conjugation</keyword>
<evidence type="ECO:0000256" key="9">
    <source>
        <dbReference type="ARBA" id="ARBA00022771"/>
    </source>
</evidence>
<dbReference type="GO" id="GO:0003677">
    <property type="term" value="F:DNA binding"/>
    <property type="evidence" value="ECO:0007669"/>
    <property type="project" value="UniProtKB-KW"/>
</dbReference>
<evidence type="ECO:0000256" key="2">
    <source>
        <dbReference type="ARBA" id="ARBA00004201"/>
    </source>
</evidence>
<dbReference type="GO" id="GO:0043186">
    <property type="term" value="C:P granule"/>
    <property type="evidence" value="ECO:0007669"/>
    <property type="project" value="UniProtKB-ARBA"/>
</dbReference>
<evidence type="ECO:0000256" key="3">
    <source>
        <dbReference type="ARBA" id="ARBA00004463"/>
    </source>
</evidence>
<dbReference type="PANTHER" id="PTHR12547:SF58">
    <property type="entry name" value="MRNA DECAY ACTIVATOR PROTEIN ZFP36"/>
    <property type="match status" value="1"/>
</dbReference>
<dbReference type="SMART" id="SM00356">
    <property type="entry name" value="ZnF_C3H1"/>
    <property type="match status" value="1"/>
</dbReference>
<keyword evidence="15" id="KW-0539">Nucleus</keyword>
<keyword evidence="6" id="KW-0597">Phosphoprotein</keyword>
<accession>A0A915A3S2</accession>
<feature type="domain" description="C3H1-type" evidence="21">
    <location>
        <begin position="62"/>
        <end position="90"/>
    </location>
</feature>
<dbReference type="WBParaSite" id="PgE182_g003_t01">
    <property type="protein sequence ID" value="PgE182_g003_t01"/>
    <property type="gene ID" value="PgE182_g003"/>
</dbReference>
<reference evidence="23" key="1">
    <citation type="submission" date="2022-11" db="UniProtKB">
        <authorList>
            <consortium name="WormBaseParasite"/>
        </authorList>
    </citation>
    <scope>IDENTIFICATION</scope>
</reference>
<evidence type="ECO:0000256" key="12">
    <source>
        <dbReference type="ARBA" id="ARBA00022835"/>
    </source>
</evidence>
<dbReference type="InterPro" id="IPR045877">
    <property type="entry name" value="ZFP36-like"/>
</dbReference>